<feature type="compositionally biased region" description="Acidic residues" evidence="1">
    <location>
        <begin position="64"/>
        <end position="73"/>
    </location>
</feature>
<proteinExistence type="predicted"/>
<feature type="transmembrane region" description="Helical" evidence="2">
    <location>
        <begin position="272"/>
        <end position="292"/>
    </location>
</feature>
<name>A0AAQ3PMK4_PASNO</name>
<evidence type="ECO:0000256" key="2">
    <source>
        <dbReference type="SAM" id="Phobius"/>
    </source>
</evidence>
<evidence type="ECO:0000256" key="1">
    <source>
        <dbReference type="SAM" id="MobiDB-lite"/>
    </source>
</evidence>
<reference evidence="3 4" key="1">
    <citation type="submission" date="2024-02" db="EMBL/GenBank/DDBJ databases">
        <title>High-quality chromosome-scale genome assembly of Pensacola bahiagrass (Paspalum notatum Flugge var. saurae).</title>
        <authorList>
            <person name="Vega J.M."/>
            <person name="Podio M."/>
            <person name="Orjuela J."/>
            <person name="Siena L.A."/>
            <person name="Pessino S.C."/>
            <person name="Combes M.C."/>
            <person name="Mariac C."/>
            <person name="Albertini E."/>
            <person name="Pupilli F."/>
            <person name="Ortiz J.P.A."/>
            <person name="Leblanc O."/>
        </authorList>
    </citation>
    <scope>NUCLEOTIDE SEQUENCE [LARGE SCALE GENOMIC DNA]</scope>
    <source>
        <strain evidence="3">R1</strain>
        <tissue evidence="3">Leaf</tissue>
    </source>
</reference>
<feature type="compositionally biased region" description="Basic and acidic residues" evidence="1">
    <location>
        <begin position="134"/>
        <end position="144"/>
    </location>
</feature>
<feature type="region of interest" description="Disordered" evidence="1">
    <location>
        <begin position="381"/>
        <end position="408"/>
    </location>
</feature>
<gene>
    <name evidence="3" type="ORF">U9M48_005777</name>
</gene>
<keyword evidence="2" id="KW-1133">Transmembrane helix</keyword>
<evidence type="ECO:0000313" key="3">
    <source>
        <dbReference type="EMBL" id="WVZ55064.1"/>
    </source>
</evidence>
<keyword evidence="2" id="KW-0812">Transmembrane</keyword>
<feature type="region of interest" description="Disordered" evidence="1">
    <location>
        <begin position="534"/>
        <end position="564"/>
    </location>
</feature>
<organism evidence="3 4">
    <name type="scientific">Paspalum notatum var. saurae</name>
    <dbReference type="NCBI Taxonomy" id="547442"/>
    <lineage>
        <taxon>Eukaryota</taxon>
        <taxon>Viridiplantae</taxon>
        <taxon>Streptophyta</taxon>
        <taxon>Embryophyta</taxon>
        <taxon>Tracheophyta</taxon>
        <taxon>Spermatophyta</taxon>
        <taxon>Magnoliopsida</taxon>
        <taxon>Liliopsida</taxon>
        <taxon>Poales</taxon>
        <taxon>Poaceae</taxon>
        <taxon>PACMAD clade</taxon>
        <taxon>Panicoideae</taxon>
        <taxon>Andropogonodae</taxon>
        <taxon>Paspaleae</taxon>
        <taxon>Paspalinae</taxon>
        <taxon>Paspalum</taxon>
    </lineage>
</organism>
<protein>
    <submittedName>
        <fullName evidence="3">Uncharacterized protein</fullName>
    </submittedName>
</protein>
<feature type="transmembrane region" description="Helical" evidence="2">
    <location>
        <begin position="313"/>
        <end position="332"/>
    </location>
</feature>
<dbReference type="EMBL" id="CP144746">
    <property type="protein sequence ID" value="WVZ55064.1"/>
    <property type="molecule type" value="Genomic_DNA"/>
</dbReference>
<keyword evidence="2" id="KW-0472">Membrane</keyword>
<dbReference type="AlphaFoldDB" id="A0AAQ3PMK4"/>
<sequence length="564" mass="59888">MDDDYLFIIVRLQQALLHVDVSPGGGHEREKVDGADGCQQPVEAVEAALVEVVGEPAGGRVDGADDGGAEEEAERERGEEEAGAHGLHGPGALAQEEVELADVDEGLAGADEEELRHQQEDGGGSGGAAGALRLGERGGDHGEHGEEEADEDALVRGEAVRVGGEAAGEGQEEAVTGTVRRMEATKKTVREPAGMRKEPAEPRRRSMACAWETEKVVIWAYTVQKGMVVAQVGSSRTNCFTSSTSVTVHAHPAPPGQGTCMPNIALHCMHDIYIYMYEIVFYMRIFWFVVVLPPLSPSYSMVVGSSSDGIGSALFLHAAAVTAAICASGLLAPSCRLQVQLLEAVPRRAGQEEREAEKEDGGEACAVSPWAAQVVLHVHQHRHGQQRADADEEEEEPVEEARHAPPLPGVGVVELVGAEARDAGLEAARAQRREVETQVQDAQLMMRPAVELGGQDGRARCLERCGDCDGAVSAQAGVWDEASEEAEHEGSAQPRKLVTALAAAALPRCMVSVRLTAMLSVVSRSFSSTTRIMAAAGQPPEHTRTAGRPFQSHATRPSSAACWE</sequence>
<feature type="compositionally biased region" description="Basic and acidic residues" evidence="1">
    <location>
        <begin position="74"/>
        <end position="83"/>
    </location>
</feature>
<feature type="region of interest" description="Disordered" evidence="1">
    <location>
        <begin position="54"/>
        <end position="91"/>
    </location>
</feature>
<dbReference type="Proteomes" id="UP001341281">
    <property type="component" value="Chromosome 02"/>
</dbReference>
<keyword evidence="4" id="KW-1185">Reference proteome</keyword>
<feature type="region of interest" description="Disordered" evidence="1">
    <location>
        <begin position="113"/>
        <end position="153"/>
    </location>
</feature>
<accession>A0AAQ3PMK4</accession>
<evidence type="ECO:0000313" key="4">
    <source>
        <dbReference type="Proteomes" id="UP001341281"/>
    </source>
</evidence>